<evidence type="ECO:0000256" key="6">
    <source>
        <dbReference type="SAM" id="MobiDB-lite"/>
    </source>
</evidence>
<comment type="function">
    <text evidence="5">This is one of the proteins that binds to the 5S RNA in the ribosome where it forms part of the central protuberance.</text>
</comment>
<evidence type="ECO:0000256" key="1">
    <source>
        <dbReference type="ARBA" id="ARBA00022730"/>
    </source>
</evidence>
<dbReference type="Pfam" id="PF14693">
    <property type="entry name" value="Ribosomal_TL5_C"/>
    <property type="match status" value="1"/>
</dbReference>
<dbReference type="InterPro" id="IPR020930">
    <property type="entry name" value="Ribosomal_uL5_bac-type"/>
</dbReference>
<dbReference type="GO" id="GO:0003735">
    <property type="term" value="F:structural constituent of ribosome"/>
    <property type="evidence" value="ECO:0007669"/>
    <property type="project" value="InterPro"/>
</dbReference>
<accession>A0A7X1AYM6</accession>
<evidence type="ECO:0000313" key="9">
    <source>
        <dbReference type="EMBL" id="MBC2602393.1"/>
    </source>
</evidence>
<feature type="region of interest" description="Disordered" evidence="6">
    <location>
        <begin position="183"/>
        <end position="212"/>
    </location>
</feature>
<dbReference type="InterPro" id="IPR020057">
    <property type="entry name" value="Ribosomal_bL25_b-dom"/>
</dbReference>
<organism evidence="9 10">
    <name type="scientific">Puniceicoccus vermicola</name>
    <dbReference type="NCBI Taxonomy" id="388746"/>
    <lineage>
        <taxon>Bacteria</taxon>
        <taxon>Pseudomonadati</taxon>
        <taxon>Verrucomicrobiota</taxon>
        <taxon>Opitutia</taxon>
        <taxon>Puniceicoccales</taxon>
        <taxon>Puniceicoccaceae</taxon>
        <taxon>Puniceicoccus</taxon>
    </lineage>
</organism>
<evidence type="ECO:0000256" key="2">
    <source>
        <dbReference type="ARBA" id="ARBA00022884"/>
    </source>
</evidence>
<evidence type="ECO:0000259" key="7">
    <source>
        <dbReference type="Pfam" id="PF01386"/>
    </source>
</evidence>
<reference evidence="9 10" key="1">
    <citation type="submission" date="2020-07" db="EMBL/GenBank/DDBJ databases">
        <authorList>
            <person name="Feng X."/>
        </authorList>
    </citation>
    <scope>NUCLEOTIDE SEQUENCE [LARGE SCALE GENOMIC DNA]</scope>
    <source>
        <strain evidence="9 10">JCM14086</strain>
    </source>
</reference>
<dbReference type="CDD" id="cd00495">
    <property type="entry name" value="Ribosomal_L25_TL5_CTC"/>
    <property type="match status" value="1"/>
</dbReference>
<dbReference type="InterPro" id="IPR029751">
    <property type="entry name" value="Ribosomal_L25_dom"/>
</dbReference>
<dbReference type="InterPro" id="IPR001021">
    <property type="entry name" value="Ribosomal_bL25_long"/>
</dbReference>
<evidence type="ECO:0000256" key="3">
    <source>
        <dbReference type="ARBA" id="ARBA00022980"/>
    </source>
</evidence>
<protein>
    <recommendedName>
        <fullName evidence="5">Large ribosomal subunit protein bL25</fullName>
    </recommendedName>
    <alternativeName>
        <fullName evidence="5">General stress protein CTC</fullName>
    </alternativeName>
</protein>
<dbReference type="NCBIfam" id="TIGR00731">
    <property type="entry name" value="bL25_bact_ctc"/>
    <property type="match status" value="1"/>
</dbReference>
<dbReference type="InterPro" id="IPR011035">
    <property type="entry name" value="Ribosomal_bL25/Gln-tRNA_synth"/>
</dbReference>
<keyword evidence="4 5" id="KW-0687">Ribonucleoprotein</keyword>
<dbReference type="GO" id="GO:0006412">
    <property type="term" value="P:translation"/>
    <property type="evidence" value="ECO:0007669"/>
    <property type="project" value="UniProtKB-UniRule"/>
</dbReference>
<dbReference type="GO" id="GO:0008097">
    <property type="term" value="F:5S rRNA binding"/>
    <property type="evidence" value="ECO:0007669"/>
    <property type="project" value="InterPro"/>
</dbReference>
<dbReference type="Gene3D" id="2.40.240.10">
    <property type="entry name" value="Ribosomal Protein L25, Chain P"/>
    <property type="match status" value="1"/>
</dbReference>
<keyword evidence="3 5" id="KW-0689">Ribosomal protein</keyword>
<feature type="compositionally biased region" description="Basic and acidic residues" evidence="6">
    <location>
        <begin position="200"/>
        <end position="212"/>
    </location>
</feature>
<keyword evidence="10" id="KW-1185">Reference proteome</keyword>
<dbReference type="RefSeq" id="WP_185693079.1">
    <property type="nucleotide sequence ID" value="NZ_JACHVA010000089.1"/>
</dbReference>
<dbReference type="AlphaFoldDB" id="A0A7X1AYM6"/>
<evidence type="ECO:0000313" key="10">
    <source>
        <dbReference type="Proteomes" id="UP000525652"/>
    </source>
</evidence>
<name>A0A7X1AYM6_9BACT</name>
<evidence type="ECO:0000256" key="5">
    <source>
        <dbReference type="HAMAP-Rule" id="MF_01334"/>
    </source>
</evidence>
<dbReference type="PANTHER" id="PTHR33284:SF1">
    <property type="entry name" value="RIBOSOMAL PROTEIN L25_GLN-TRNA SYNTHETASE, ANTI-CODON-BINDING DOMAIN-CONTAINING PROTEIN"/>
    <property type="match status" value="1"/>
</dbReference>
<dbReference type="HAMAP" id="MF_01334">
    <property type="entry name" value="Ribosomal_bL25_CTC"/>
    <property type="match status" value="1"/>
</dbReference>
<dbReference type="PANTHER" id="PTHR33284">
    <property type="entry name" value="RIBOSOMAL PROTEIN L25/GLN-TRNA SYNTHETASE, ANTI-CODON-BINDING DOMAIN-CONTAINING PROTEIN"/>
    <property type="match status" value="1"/>
</dbReference>
<comment type="subunit">
    <text evidence="5">Part of the 50S ribosomal subunit; part of the 5S rRNA/L5/L18/L25 subcomplex. Contacts the 5S rRNA. Binds to the 5S rRNA independently of L5 and L18.</text>
</comment>
<feature type="domain" description="Large ribosomal subunit protein bL25 beta" evidence="8">
    <location>
        <begin position="101"/>
        <end position="182"/>
    </location>
</feature>
<dbReference type="Gene3D" id="2.170.120.20">
    <property type="entry name" value="Ribosomal protein L25, beta domain"/>
    <property type="match status" value="1"/>
</dbReference>
<feature type="domain" description="Large ribosomal subunit protein bL25 L25" evidence="7">
    <location>
        <begin position="6"/>
        <end position="92"/>
    </location>
</feature>
<keyword evidence="1 5" id="KW-0699">rRNA-binding</keyword>
<proteinExistence type="inferred from homology"/>
<keyword evidence="2 5" id="KW-0694">RNA-binding</keyword>
<evidence type="ECO:0000259" key="8">
    <source>
        <dbReference type="Pfam" id="PF14693"/>
    </source>
</evidence>
<dbReference type="Proteomes" id="UP000525652">
    <property type="component" value="Unassembled WGS sequence"/>
</dbReference>
<dbReference type="EMBL" id="JACHVA010000089">
    <property type="protein sequence ID" value="MBC2602393.1"/>
    <property type="molecule type" value="Genomic_DNA"/>
</dbReference>
<dbReference type="InterPro" id="IPR020056">
    <property type="entry name" value="Rbsml_bL25/Gln-tRNA_synth_N"/>
</dbReference>
<sequence>MEDISLSVSLRERAGSGAAGRIRREGKIPAVIYGTSGSRNLSVDRSTFLQVWRKAGQSSIVMIDDGNGFSTMSLIQDVQRNPLTDDFMHIDFLEVNSGHAISAHIPIHIHGTAKGVSNEGGVLDIQLHEVEVRCLPKDLPHQIDVDVSELALGDVIHVKDLPATEGVEYLGEEEAPVVAVTHAAAEETEDDEEESEVEIISEKKTETEESED</sequence>
<dbReference type="Pfam" id="PF01386">
    <property type="entry name" value="Ribosomal_L25p"/>
    <property type="match status" value="1"/>
</dbReference>
<comment type="caution">
    <text evidence="9">The sequence shown here is derived from an EMBL/GenBank/DDBJ whole genome shotgun (WGS) entry which is preliminary data.</text>
</comment>
<feature type="compositionally biased region" description="Acidic residues" evidence="6">
    <location>
        <begin position="186"/>
        <end position="199"/>
    </location>
</feature>
<dbReference type="InterPro" id="IPR037121">
    <property type="entry name" value="Ribosomal_bL25_C"/>
</dbReference>
<dbReference type="SUPFAM" id="SSF50715">
    <property type="entry name" value="Ribosomal protein L25-like"/>
    <property type="match status" value="1"/>
</dbReference>
<comment type="similarity">
    <text evidence="5">Belongs to the bacterial ribosomal protein bL25 family. CTC subfamily.</text>
</comment>
<evidence type="ECO:0000256" key="4">
    <source>
        <dbReference type="ARBA" id="ARBA00023274"/>
    </source>
</evidence>
<dbReference type="GO" id="GO:0022625">
    <property type="term" value="C:cytosolic large ribosomal subunit"/>
    <property type="evidence" value="ECO:0007669"/>
    <property type="project" value="TreeGrafter"/>
</dbReference>
<gene>
    <name evidence="5" type="primary">rplY</name>
    <name evidence="5" type="synonym">ctc</name>
    <name evidence="9" type="ORF">H5P30_11450</name>
</gene>